<comment type="caution">
    <text evidence="1">The sequence shown here is derived from an EMBL/GenBank/DDBJ whole genome shotgun (WGS) entry which is preliminary data.</text>
</comment>
<evidence type="ECO:0000313" key="1">
    <source>
        <dbReference type="EMBL" id="MDS1308527.1"/>
    </source>
</evidence>
<proteinExistence type="predicted"/>
<dbReference type="EC" id="1.14.13.-" evidence="1"/>
<name>A0ABU2HBS1_9GAMM</name>
<dbReference type="InterPro" id="IPR051209">
    <property type="entry name" value="FAD-bind_Monooxygenase_sf"/>
</dbReference>
<dbReference type="RefSeq" id="WP_310965262.1">
    <property type="nucleotide sequence ID" value="NZ_JAVMBO010000003.1"/>
</dbReference>
<keyword evidence="1" id="KW-0560">Oxidoreductase</keyword>
<accession>A0ABU2HBS1</accession>
<dbReference type="GO" id="GO:0016491">
    <property type="term" value="F:oxidoreductase activity"/>
    <property type="evidence" value="ECO:0007669"/>
    <property type="project" value="UniProtKB-KW"/>
</dbReference>
<organism evidence="1 2">
    <name type="scientific">Marinobacter xiaoshiensis</name>
    <dbReference type="NCBI Taxonomy" id="3073652"/>
    <lineage>
        <taxon>Bacteria</taxon>
        <taxon>Pseudomonadati</taxon>
        <taxon>Pseudomonadota</taxon>
        <taxon>Gammaproteobacteria</taxon>
        <taxon>Pseudomonadales</taxon>
        <taxon>Marinobacteraceae</taxon>
        <taxon>Marinobacter</taxon>
    </lineage>
</organism>
<sequence>MNNKRQPSVLVIGAGATGILAGIKLPEAGISDVIIIEKADRVGGTWRENTYPGVACDIPSPHYCYSFEPWPWSSQCAQGGEIQEYLEHVAKKYNLLPMIRFGTTVVSTVYDETTATWTVKTDKGDVFTADFVIAATGILHKPKRPDIPGLNSFNGEMWHTAEWRHDVDLKGKRVGVIGTGSTSHQVVPELVKAGHETFVFQRTPQWVFPFPNLSFPEWMRNRWKEKPERMKPWKSLYKTFIEQFFVKATTGEPVQRTLLNLSSKAYLRLGVRKRDLREKLTPDYGVGCKRMVVNFTFYPAIQKDNAHLITDGIKGIEADGVRLVTGELVPLDVIVLATGFDNFAYMRPGSLVGRSGHTIDDAWKDGTYPSYHAVLMEHFPNYFLMLGPGTPIGNNSVIGMAEEQLDYVLRLMDIWRDGDADEIEPTPEAVSAFVEYIKAGLGESVWTSGCQSWYLDAAGVPVVFPYTWKEFIASMAEIDRRELTMACVKPCQQEVLHAV</sequence>
<dbReference type="Pfam" id="PF13738">
    <property type="entry name" value="Pyr_redox_3"/>
    <property type="match status" value="1"/>
</dbReference>
<dbReference type="Gene3D" id="3.50.50.60">
    <property type="entry name" value="FAD/NAD(P)-binding domain"/>
    <property type="match status" value="2"/>
</dbReference>
<dbReference type="PRINTS" id="PR00469">
    <property type="entry name" value="PNDRDTASEII"/>
</dbReference>
<dbReference type="Proteomes" id="UP001267407">
    <property type="component" value="Unassembled WGS sequence"/>
</dbReference>
<dbReference type="InterPro" id="IPR036188">
    <property type="entry name" value="FAD/NAD-bd_sf"/>
</dbReference>
<dbReference type="SUPFAM" id="SSF51905">
    <property type="entry name" value="FAD/NAD(P)-binding domain"/>
    <property type="match status" value="1"/>
</dbReference>
<reference evidence="1" key="1">
    <citation type="submission" date="2023-09" db="EMBL/GenBank/DDBJ databases">
        <title>Marinobacter sediminicola sp. nov. and Marinobacter maritimum sp. nov., isolated from marine sediment.</title>
        <authorList>
            <person name="An J."/>
        </authorList>
    </citation>
    <scope>NUCLEOTIDE SEQUENCE</scope>
    <source>
        <strain evidence="1">F60267</strain>
    </source>
</reference>
<dbReference type="PANTHER" id="PTHR42877:SF4">
    <property type="entry name" value="FAD_NAD(P)-BINDING DOMAIN-CONTAINING PROTEIN-RELATED"/>
    <property type="match status" value="1"/>
</dbReference>
<protein>
    <submittedName>
        <fullName evidence="1">NAD(P)/FAD-dependent oxidoreductase</fullName>
        <ecNumber evidence="1">1.14.13.-</ecNumber>
    </submittedName>
</protein>
<dbReference type="EMBL" id="JAVMBO010000003">
    <property type="protein sequence ID" value="MDS1308527.1"/>
    <property type="molecule type" value="Genomic_DNA"/>
</dbReference>
<evidence type="ECO:0000313" key="2">
    <source>
        <dbReference type="Proteomes" id="UP001267407"/>
    </source>
</evidence>
<dbReference type="PANTHER" id="PTHR42877">
    <property type="entry name" value="L-ORNITHINE N(5)-MONOOXYGENASE-RELATED"/>
    <property type="match status" value="1"/>
</dbReference>
<keyword evidence="2" id="KW-1185">Reference proteome</keyword>
<gene>
    <name evidence="1" type="ORF">RKA07_00265</name>
</gene>